<comment type="caution">
    <text evidence="8">The sequence shown here is derived from an EMBL/GenBank/DDBJ whole genome shotgun (WGS) entry which is preliminary data.</text>
</comment>
<comment type="pathway">
    <text evidence="2">Cofactor biosynthesis; Fe-Mo cofactor biosynthesis.</text>
</comment>
<dbReference type="NCBIfam" id="TIGR01283">
    <property type="entry name" value="nifE"/>
    <property type="match status" value="1"/>
</dbReference>
<evidence type="ECO:0000256" key="4">
    <source>
        <dbReference type="ARBA" id="ARBA00013280"/>
    </source>
</evidence>
<evidence type="ECO:0000256" key="1">
    <source>
        <dbReference type="ARBA" id="ARBA00003171"/>
    </source>
</evidence>
<dbReference type="AlphaFoldDB" id="A0A9D6V3N5"/>
<dbReference type="Proteomes" id="UP000807825">
    <property type="component" value="Unassembled WGS sequence"/>
</dbReference>
<dbReference type="GO" id="GO:0016163">
    <property type="term" value="F:nitrogenase activity"/>
    <property type="evidence" value="ECO:0007669"/>
    <property type="project" value="InterPro"/>
</dbReference>
<dbReference type="Gene3D" id="3.40.50.12380">
    <property type="entry name" value="Nitrogenase MoFe cofactor biosynthesis protein NifE, C-terminal"/>
    <property type="match status" value="1"/>
</dbReference>
<proteinExistence type="inferred from homology"/>
<organism evidence="8 9">
    <name type="scientific">Desulfomonile tiedjei</name>
    <dbReference type="NCBI Taxonomy" id="2358"/>
    <lineage>
        <taxon>Bacteria</taxon>
        <taxon>Pseudomonadati</taxon>
        <taxon>Thermodesulfobacteriota</taxon>
        <taxon>Desulfomonilia</taxon>
        <taxon>Desulfomonilales</taxon>
        <taxon>Desulfomonilaceae</taxon>
        <taxon>Desulfomonile</taxon>
    </lineage>
</organism>
<keyword evidence="5 6" id="KW-0535">Nitrogen fixation</keyword>
<sequence>MTTSIFSERKDQVHRKGEQPFQMACDRESLAGAVSQRACVFCGSRVVLYPIADALHLVHGPIGCASYTWDIRGALSSGPALHRLSFSTDLQEKDVIFGGEAKLYQALVELIDRYEPKAAFVYSTCIVGIIGDDLEAVCKRVAEEKGIPVIPVQSEGFKGNKRAGYNAACRAMFRLIGTGDISNISPLSLNILGDFNLAGEIWIIRNYFERMGLETVANITGDGRVDDIRRAHGAALNVVQCSGSTMDLAKMMKEEYGIPFIRVSYFGVEDMAESLYSVARVFEDKDPEIMNRTRALVKEELQELYPQLAKYRESLTGKKAAIYVGGAFKAFSLVKAFRLLGMQVVLVGSQTGTEEDYRELYEITDEGTIIVDDSNPLELSAFLQEKDVDIFVGGVKERPIAYKLGVGFCDHNHERKEALEGFIGMLNFAREVYSTVMSPVWRFVPRRELKKSRRAATESKFEPGIAACSSQA</sequence>
<dbReference type="SUPFAM" id="SSF53807">
    <property type="entry name" value="Helical backbone' metal receptor"/>
    <property type="match status" value="1"/>
</dbReference>
<evidence type="ECO:0000256" key="3">
    <source>
        <dbReference type="ARBA" id="ARBA00011002"/>
    </source>
</evidence>
<reference evidence="8" key="1">
    <citation type="submission" date="2020-07" db="EMBL/GenBank/DDBJ databases">
        <title>Huge and variable diversity of episymbiotic CPR bacteria and DPANN archaea in groundwater ecosystems.</title>
        <authorList>
            <person name="He C.Y."/>
            <person name="Keren R."/>
            <person name="Whittaker M."/>
            <person name="Farag I.F."/>
            <person name="Doudna J."/>
            <person name="Cate J.H.D."/>
            <person name="Banfield J.F."/>
        </authorList>
    </citation>
    <scope>NUCLEOTIDE SEQUENCE</scope>
    <source>
        <strain evidence="8">NC_groundwater_1664_Pr3_B-0.1um_52_9</strain>
    </source>
</reference>
<evidence type="ECO:0000313" key="8">
    <source>
        <dbReference type="EMBL" id="MBI5251495.1"/>
    </source>
</evidence>
<accession>A0A9D6V3N5</accession>
<evidence type="ECO:0000256" key="5">
    <source>
        <dbReference type="ARBA" id="ARBA00023231"/>
    </source>
</evidence>
<evidence type="ECO:0000259" key="7">
    <source>
        <dbReference type="Pfam" id="PF00148"/>
    </source>
</evidence>
<dbReference type="InterPro" id="IPR000318">
    <property type="entry name" value="Nase_comp1_CS"/>
</dbReference>
<dbReference type="PANTHER" id="PTHR42956">
    <property type="entry name" value="NITROGENASE IRON-MOLYBDENUM COFACTOR BIOSYNTHESIS PROTEIN NIFE"/>
    <property type="match status" value="1"/>
</dbReference>
<evidence type="ECO:0000256" key="6">
    <source>
        <dbReference type="RuleBase" id="RU004021"/>
    </source>
</evidence>
<protein>
    <recommendedName>
        <fullName evidence="4">Nitrogenase iron-molybdenum cofactor biosynthesis protein NifE</fullName>
    </recommendedName>
</protein>
<name>A0A9D6V3N5_9BACT</name>
<evidence type="ECO:0000256" key="2">
    <source>
        <dbReference type="ARBA" id="ARBA00005155"/>
    </source>
</evidence>
<gene>
    <name evidence="8" type="primary">nifE</name>
    <name evidence="8" type="ORF">HY912_18555</name>
</gene>
<dbReference type="Pfam" id="PF00148">
    <property type="entry name" value="Oxidored_nitro"/>
    <property type="match status" value="1"/>
</dbReference>
<feature type="domain" description="Nitrogenase/oxidoreductase component 1" evidence="7">
    <location>
        <begin position="39"/>
        <end position="436"/>
    </location>
</feature>
<dbReference type="InterPro" id="IPR000510">
    <property type="entry name" value="Nase/OxRdtase_comp1"/>
</dbReference>
<dbReference type="PANTHER" id="PTHR42956:SF1">
    <property type="entry name" value="NITROGENASE IRON-MOLYBDENUM COFACTOR BIOSYNTHESIS PROTEIN NIFE"/>
    <property type="match status" value="1"/>
</dbReference>
<dbReference type="InterPro" id="IPR005973">
    <property type="entry name" value="NifE"/>
</dbReference>
<comment type="similarity">
    <text evidence="3 6">Belongs to the NifD/NifK/NifE/NifN family.</text>
</comment>
<dbReference type="Gene3D" id="3.40.50.1980">
    <property type="entry name" value="Nitrogenase molybdenum iron protein domain"/>
    <property type="match status" value="1"/>
</dbReference>
<dbReference type="GO" id="GO:0065003">
    <property type="term" value="P:protein-containing complex assembly"/>
    <property type="evidence" value="ECO:0007669"/>
    <property type="project" value="InterPro"/>
</dbReference>
<evidence type="ECO:0000313" key="9">
    <source>
        <dbReference type="Proteomes" id="UP000807825"/>
    </source>
</evidence>
<dbReference type="EMBL" id="JACRDE010000486">
    <property type="protein sequence ID" value="MBI5251495.1"/>
    <property type="molecule type" value="Genomic_DNA"/>
</dbReference>
<comment type="function">
    <text evidence="1">This protein may play a role in the biosynthesis of the prosthetic group of nitrogenase (FeMo cofactor).</text>
</comment>
<dbReference type="PROSITE" id="PS00699">
    <property type="entry name" value="NITROGENASE_1_1"/>
    <property type="match status" value="1"/>
</dbReference>
<dbReference type="PROSITE" id="PS00090">
    <property type="entry name" value="NITROGENASE_1_2"/>
    <property type="match status" value="1"/>
</dbReference>
<dbReference type="InterPro" id="IPR049939">
    <property type="entry name" value="NifE-like"/>
</dbReference>